<evidence type="ECO:0000313" key="7">
    <source>
        <dbReference type="Proteomes" id="UP000256561"/>
    </source>
</evidence>
<dbReference type="InterPro" id="IPR029052">
    <property type="entry name" value="Metallo-depent_PP-like"/>
</dbReference>
<reference evidence="7" key="1">
    <citation type="submission" date="2018-08" db="EMBL/GenBank/DDBJ databases">
        <authorList>
            <person name="Zhang J."/>
            <person name="Du Z.-J."/>
        </authorList>
    </citation>
    <scope>NUCLEOTIDE SEQUENCE [LARGE SCALE GENOMIC DNA]</scope>
    <source>
        <strain evidence="7">KCTC 52655</strain>
    </source>
</reference>
<comment type="similarity">
    <text evidence="4">Belongs to the cyclic nucleotide phosphodiesterase class-III family.</text>
</comment>
<sequence>MRLLQITDCHLFADPQQVGPGNINPFQSLQKILSLALSLAPDGVLFTGDLSGDGSEQSYQHFAALAESWLREIPWYTIPGNHDLNPFYDEILHRKNLAVGSSWKFNGWLVHGLDTRWQGTRGRVCTHALNRIGDSIAANPNDGHILALHHHPLPSLSWMDRHDLENAEVLLNWLQSHTNLPLVVHGHVHAEMELHFGHSAILGAPASAWQWQLSEDFGVDPQAPGLRIIDLEHPNQWCSSIRRIA</sequence>
<dbReference type="Proteomes" id="UP000256561">
    <property type="component" value="Unassembled WGS sequence"/>
</dbReference>
<evidence type="ECO:0000259" key="5">
    <source>
        <dbReference type="Pfam" id="PF00149"/>
    </source>
</evidence>
<dbReference type="InterPro" id="IPR004843">
    <property type="entry name" value="Calcineurin-like_PHP"/>
</dbReference>
<protein>
    <recommendedName>
        <fullName evidence="5">Calcineurin-like phosphoesterase domain-containing protein</fullName>
    </recommendedName>
</protein>
<evidence type="ECO:0000256" key="4">
    <source>
        <dbReference type="ARBA" id="ARBA00025742"/>
    </source>
</evidence>
<dbReference type="InterPro" id="IPR050884">
    <property type="entry name" value="CNP_phosphodiesterase-III"/>
</dbReference>
<proteinExistence type="inferred from homology"/>
<dbReference type="GO" id="GO:0046872">
    <property type="term" value="F:metal ion binding"/>
    <property type="evidence" value="ECO:0007669"/>
    <property type="project" value="UniProtKB-KW"/>
</dbReference>
<dbReference type="Gene3D" id="3.60.21.10">
    <property type="match status" value="1"/>
</dbReference>
<name>A0A3D8MBX3_9ALTE</name>
<dbReference type="PANTHER" id="PTHR42988">
    <property type="entry name" value="PHOSPHOHYDROLASE"/>
    <property type="match status" value="1"/>
</dbReference>
<dbReference type="PANTHER" id="PTHR42988:SF2">
    <property type="entry name" value="CYCLIC NUCLEOTIDE PHOSPHODIESTERASE CBUA0032-RELATED"/>
    <property type="match status" value="1"/>
</dbReference>
<evidence type="ECO:0000313" key="6">
    <source>
        <dbReference type="EMBL" id="RDV27976.1"/>
    </source>
</evidence>
<organism evidence="6 7">
    <name type="scientific">Alteromonas aestuariivivens</name>
    <dbReference type="NCBI Taxonomy" id="1938339"/>
    <lineage>
        <taxon>Bacteria</taxon>
        <taxon>Pseudomonadati</taxon>
        <taxon>Pseudomonadota</taxon>
        <taxon>Gammaproteobacteria</taxon>
        <taxon>Alteromonadales</taxon>
        <taxon>Alteromonadaceae</taxon>
        <taxon>Alteromonas/Salinimonas group</taxon>
        <taxon>Alteromonas</taxon>
    </lineage>
</organism>
<evidence type="ECO:0000256" key="3">
    <source>
        <dbReference type="ARBA" id="ARBA00023004"/>
    </source>
</evidence>
<keyword evidence="3" id="KW-0408">Iron</keyword>
<gene>
    <name evidence="6" type="ORF">DXV75_03130</name>
</gene>
<dbReference type="SUPFAM" id="SSF56300">
    <property type="entry name" value="Metallo-dependent phosphatases"/>
    <property type="match status" value="1"/>
</dbReference>
<dbReference type="GO" id="GO:0016787">
    <property type="term" value="F:hydrolase activity"/>
    <property type="evidence" value="ECO:0007669"/>
    <property type="project" value="UniProtKB-KW"/>
</dbReference>
<dbReference type="OrthoDB" id="9784378at2"/>
<dbReference type="AlphaFoldDB" id="A0A3D8MBX3"/>
<dbReference type="RefSeq" id="WP_115591858.1">
    <property type="nucleotide sequence ID" value="NZ_QRHA01000002.1"/>
</dbReference>
<dbReference type="Pfam" id="PF00149">
    <property type="entry name" value="Metallophos"/>
    <property type="match status" value="1"/>
</dbReference>
<dbReference type="EMBL" id="QRHA01000002">
    <property type="protein sequence ID" value="RDV27976.1"/>
    <property type="molecule type" value="Genomic_DNA"/>
</dbReference>
<keyword evidence="2" id="KW-0378">Hydrolase</keyword>
<keyword evidence="1" id="KW-0479">Metal-binding</keyword>
<comment type="caution">
    <text evidence="6">The sequence shown here is derived from an EMBL/GenBank/DDBJ whole genome shotgun (WGS) entry which is preliminary data.</text>
</comment>
<accession>A0A3D8MBX3</accession>
<evidence type="ECO:0000256" key="1">
    <source>
        <dbReference type="ARBA" id="ARBA00022723"/>
    </source>
</evidence>
<evidence type="ECO:0000256" key="2">
    <source>
        <dbReference type="ARBA" id="ARBA00022801"/>
    </source>
</evidence>
<feature type="domain" description="Calcineurin-like phosphoesterase" evidence="5">
    <location>
        <begin position="1"/>
        <end position="190"/>
    </location>
</feature>
<keyword evidence="7" id="KW-1185">Reference proteome</keyword>